<evidence type="ECO:0000313" key="3">
    <source>
        <dbReference type="Proteomes" id="UP000002358"/>
    </source>
</evidence>
<keyword evidence="3" id="KW-1185">Reference proteome</keyword>
<feature type="compositionally biased region" description="Polar residues" evidence="1">
    <location>
        <begin position="72"/>
        <end position="88"/>
    </location>
</feature>
<dbReference type="InterPro" id="IPR012677">
    <property type="entry name" value="Nucleotide-bd_a/b_plait_sf"/>
</dbReference>
<proteinExistence type="predicted"/>
<sequence>MDEIFKTIIESIEFDENSRHVTIRFGPPGKLPVVMALLNKYRSNNTKSFRITNQGTDDATAILTITYRTSTETGNNADTSKNSTDSNATDSTDGSENSDDTDSTDNSDDPDNNDINNDDRIATNENTDSNDDNVNNNENFNNNDHGPQQNDNHNDNIEAYTINEPNIALRHIYNPQDNVQLLKINLTDAYTVTATYIGTTIDAEALFRQHGPCNTEHHATKDKDIKAIIIRYQMKNHALKVINKYKEHIQQTNDDVQRPTTEQQTNQEKTIEYVQTPDTICVRVPGHMIRQNLTETFQQFGSILDDSADKSVEKTQMTHSTRLAYNKVYTSTRSTAQQKTEKEQNTTQQKLKSTSWTVGPGNNTKLYILAPPDTTQQQLETDFTVFGETVSIELTDGTTKGKAGYITYTNNVDAIDAKLNRPQKYIVKWKWTPRTDETMIHFICGDQIPKQSFDDHIQNCNMPHLRQRILNEKSTSTTETQEDPRQTTSTPQPSTSEQANEQATSRSTTPNTTTPVSVHRALHLDYKSSSDEDPIDREIARQNARRRIQERQRRTEQPRQQHTETQRPTRASTAAEEQIRKEMEKIDFNKI</sequence>
<accession>A0A7M7QA03</accession>
<feature type="region of interest" description="Disordered" evidence="1">
    <location>
        <begin position="72"/>
        <end position="156"/>
    </location>
</feature>
<evidence type="ECO:0008006" key="4">
    <source>
        <dbReference type="Google" id="ProtNLM"/>
    </source>
</evidence>
<feature type="compositionally biased region" description="Basic and acidic residues" evidence="1">
    <location>
        <begin position="577"/>
        <end position="591"/>
    </location>
</feature>
<dbReference type="RefSeq" id="XP_031782208.1">
    <property type="nucleotide sequence ID" value="XM_031926348.1"/>
</dbReference>
<dbReference type="Gene3D" id="3.30.70.330">
    <property type="match status" value="1"/>
</dbReference>
<dbReference type="AlphaFoldDB" id="A0A7M7QA03"/>
<dbReference type="KEGG" id="nvi:107981638"/>
<feature type="compositionally biased region" description="Low complexity" evidence="1">
    <location>
        <begin position="124"/>
        <end position="144"/>
    </location>
</feature>
<feature type="region of interest" description="Disordered" evidence="1">
    <location>
        <begin position="546"/>
        <end position="591"/>
    </location>
</feature>
<dbReference type="EnsemblMetazoa" id="XM_031926348">
    <property type="protein sequence ID" value="XP_031782208"/>
    <property type="gene ID" value="LOC107981638"/>
</dbReference>
<feature type="compositionally biased region" description="Low complexity" evidence="1">
    <location>
        <begin position="486"/>
        <end position="517"/>
    </location>
</feature>
<feature type="region of interest" description="Disordered" evidence="1">
    <location>
        <begin position="332"/>
        <end position="352"/>
    </location>
</feature>
<dbReference type="InParanoid" id="A0A7M7QA03"/>
<reference evidence="2" key="1">
    <citation type="submission" date="2021-01" db="UniProtKB">
        <authorList>
            <consortium name="EnsemblMetazoa"/>
        </authorList>
    </citation>
    <scope>IDENTIFICATION</scope>
</reference>
<dbReference type="Proteomes" id="UP000002358">
    <property type="component" value="Unassembled WGS sequence"/>
</dbReference>
<evidence type="ECO:0000256" key="1">
    <source>
        <dbReference type="SAM" id="MobiDB-lite"/>
    </source>
</evidence>
<dbReference type="GeneID" id="107981638"/>
<feature type="compositionally biased region" description="Acidic residues" evidence="1">
    <location>
        <begin position="96"/>
        <end position="112"/>
    </location>
</feature>
<evidence type="ECO:0000313" key="2">
    <source>
        <dbReference type="EnsemblMetazoa" id="XP_031782208"/>
    </source>
</evidence>
<organism evidence="2 3">
    <name type="scientific">Nasonia vitripennis</name>
    <name type="common">Parasitic wasp</name>
    <dbReference type="NCBI Taxonomy" id="7425"/>
    <lineage>
        <taxon>Eukaryota</taxon>
        <taxon>Metazoa</taxon>
        <taxon>Ecdysozoa</taxon>
        <taxon>Arthropoda</taxon>
        <taxon>Hexapoda</taxon>
        <taxon>Insecta</taxon>
        <taxon>Pterygota</taxon>
        <taxon>Neoptera</taxon>
        <taxon>Endopterygota</taxon>
        <taxon>Hymenoptera</taxon>
        <taxon>Apocrita</taxon>
        <taxon>Proctotrupomorpha</taxon>
        <taxon>Chalcidoidea</taxon>
        <taxon>Pteromalidae</taxon>
        <taxon>Pteromalinae</taxon>
        <taxon>Nasonia</taxon>
    </lineage>
</organism>
<protein>
    <recommendedName>
        <fullName evidence="4">RRM domain-containing protein</fullName>
    </recommendedName>
</protein>
<feature type="compositionally biased region" description="Basic and acidic residues" evidence="1">
    <location>
        <begin position="547"/>
        <end position="567"/>
    </location>
</feature>
<feature type="region of interest" description="Disordered" evidence="1">
    <location>
        <begin position="474"/>
        <end position="517"/>
    </location>
</feature>
<dbReference type="OrthoDB" id="5970at2759"/>
<name>A0A7M7QA03_NASVI</name>